<protein>
    <submittedName>
        <fullName evidence="2">Right-handed parallel beta-helix repeat-containing protein</fullName>
    </submittedName>
</protein>
<name>A0ABS3KK54_9PROT</name>
<gene>
    <name evidence="2" type="ORF">IAI61_02325</name>
</gene>
<dbReference type="Proteomes" id="UP001518989">
    <property type="component" value="Unassembled WGS sequence"/>
</dbReference>
<evidence type="ECO:0000256" key="1">
    <source>
        <dbReference type="SAM" id="MobiDB-lite"/>
    </source>
</evidence>
<comment type="caution">
    <text evidence="2">The sequence shown here is derived from an EMBL/GenBank/DDBJ whole genome shotgun (WGS) entry which is preliminary data.</text>
</comment>
<feature type="region of interest" description="Disordered" evidence="1">
    <location>
        <begin position="374"/>
        <end position="431"/>
    </location>
</feature>
<dbReference type="RefSeq" id="WP_207415247.1">
    <property type="nucleotide sequence ID" value="NZ_CP061179.1"/>
</dbReference>
<keyword evidence="3" id="KW-1185">Reference proteome</keyword>
<dbReference type="InterPro" id="IPR012334">
    <property type="entry name" value="Pectin_lyas_fold"/>
</dbReference>
<feature type="region of interest" description="Disordered" evidence="1">
    <location>
        <begin position="303"/>
        <end position="361"/>
    </location>
</feature>
<evidence type="ECO:0000313" key="2">
    <source>
        <dbReference type="EMBL" id="MBO1077851.1"/>
    </source>
</evidence>
<dbReference type="Gene3D" id="2.160.20.10">
    <property type="entry name" value="Single-stranded right-handed beta-helix, Pectin lyase-like"/>
    <property type="match status" value="1"/>
</dbReference>
<dbReference type="EMBL" id="JACTNG010000001">
    <property type="protein sequence ID" value="MBO1077851.1"/>
    <property type="molecule type" value="Genomic_DNA"/>
</dbReference>
<reference evidence="2 3" key="1">
    <citation type="submission" date="2020-09" db="EMBL/GenBank/DDBJ databases">
        <title>Roseomonas.</title>
        <authorList>
            <person name="Zhu W."/>
        </authorList>
    </citation>
    <scope>NUCLEOTIDE SEQUENCE [LARGE SCALE GENOMIC DNA]</scope>
    <source>
        <strain evidence="2 3">573</strain>
    </source>
</reference>
<accession>A0ABS3KK54</accession>
<dbReference type="SUPFAM" id="SSF51126">
    <property type="entry name" value="Pectin lyase-like"/>
    <property type="match status" value="1"/>
</dbReference>
<proteinExistence type="predicted"/>
<feature type="compositionally biased region" description="Low complexity" evidence="1">
    <location>
        <begin position="304"/>
        <end position="315"/>
    </location>
</feature>
<feature type="compositionally biased region" description="Low complexity" evidence="1">
    <location>
        <begin position="374"/>
        <end position="383"/>
    </location>
</feature>
<sequence>MTTLTVGTGLQFETIHAAVAASQDGDVVQVQAGTYVNDFAAINTNITLEGVGGMVHLLATEAPSDGKAILTTSADVTIKNFEFSGAAVADGNGAGIRHQAGDLVVENAYFHDNQEGLLANDSDGTITIRNSEFASNGTGDGYTHNLYVGHIAALTVEDSYFHDAIIGHEIKSRASETTITGSRIADGDGTASYSIDLPNGGVATLTGNTIEQGAHSDNPAIIHFGGEGNDYAGSSLTVADNMVVNNLDSDSARLLVNDTGVTAEVHGNSVFGLSVAQIASGLAEVSGSVALALQPLLDLSHPWSASSGSDSSGSAPLADEPVSATPADTVPADTSSTGTAPAETVANDTAGTGTTPAHAAPADPVAVVPEPADTVPAEAAATPHWTPASDGGWNFRFGHGGDAGSWPAEVPAPSSDTSGPDGPQPDAAPTHAVWSFDGLADGLHQPSHHADIWH</sequence>
<organism evidence="2 3">
    <name type="scientific">Roseomonas haemaphysalidis</name>
    <dbReference type="NCBI Taxonomy" id="2768162"/>
    <lineage>
        <taxon>Bacteria</taxon>
        <taxon>Pseudomonadati</taxon>
        <taxon>Pseudomonadota</taxon>
        <taxon>Alphaproteobacteria</taxon>
        <taxon>Acetobacterales</taxon>
        <taxon>Roseomonadaceae</taxon>
        <taxon>Roseomonas</taxon>
    </lineage>
</organism>
<feature type="compositionally biased region" description="Low complexity" evidence="1">
    <location>
        <begin position="349"/>
        <end position="361"/>
    </location>
</feature>
<dbReference type="InterPro" id="IPR011050">
    <property type="entry name" value="Pectin_lyase_fold/virulence"/>
</dbReference>
<evidence type="ECO:0000313" key="3">
    <source>
        <dbReference type="Proteomes" id="UP001518989"/>
    </source>
</evidence>